<reference evidence="1 2" key="1">
    <citation type="journal article" date="2014" name="Mol. Plant">
        <title>Chromosome Scale Genome Assembly and Transcriptome Profiling of Nannochloropsis gaditana in Nitrogen Depletion.</title>
        <authorList>
            <person name="Corteggiani Carpinelli E."/>
            <person name="Telatin A."/>
            <person name="Vitulo N."/>
            <person name="Forcato C."/>
            <person name="D'Angelo M."/>
            <person name="Schiavon R."/>
            <person name="Vezzi A."/>
            <person name="Giacometti G.M."/>
            <person name="Morosinotto T."/>
            <person name="Valle G."/>
        </authorList>
    </citation>
    <scope>NUCLEOTIDE SEQUENCE [LARGE SCALE GENOMIC DNA]</scope>
    <source>
        <strain evidence="1 2">B-31</strain>
    </source>
</reference>
<comment type="caution">
    <text evidence="1">The sequence shown here is derived from an EMBL/GenBank/DDBJ whole genome shotgun (WGS) entry which is preliminary data.</text>
</comment>
<dbReference type="Proteomes" id="UP000019335">
    <property type="component" value="Unassembled WGS sequence"/>
</dbReference>
<evidence type="ECO:0000313" key="1">
    <source>
        <dbReference type="EMBL" id="EWM22778.1"/>
    </source>
</evidence>
<keyword evidence="2" id="KW-1185">Reference proteome</keyword>
<sequence>MQSCSHKKMASNWCCQGSSCVERVQEQAMAAKTKKGTRVFHNRASPRMLLCAWLSFFSLLLHQPLPTSAFLHPFPSLPSRPCPPPLPPPPLCLSPFAPFPTLGAIPPVVLTEGETERSSDLLAELDELAGEGKYQEALALVGSGGHVVGPPHYHKVRGSGAKPFPSSTYMYGSECLAFPSAYGRRHGLES</sequence>
<dbReference type="EMBL" id="AZIL01002088">
    <property type="protein sequence ID" value="EWM22778.1"/>
    <property type="molecule type" value="Genomic_DNA"/>
</dbReference>
<dbReference type="OrthoDB" id="10595393at2759"/>
<proteinExistence type="predicted"/>
<accession>W7TGX6</accession>
<protein>
    <submittedName>
        <fullName evidence="1">Uncharacterized protein</fullName>
    </submittedName>
</protein>
<gene>
    <name evidence="1" type="ORF">Naga_101581g2</name>
</gene>
<organism evidence="1 2">
    <name type="scientific">Nannochloropsis gaditana</name>
    <dbReference type="NCBI Taxonomy" id="72520"/>
    <lineage>
        <taxon>Eukaryota</taxon>
        <taxon>Sar</taxon>
        <taxon>Stramenopiles</taxon>
        <taxon>Ochrophyta</taxon>
        <taxon>Eustigmatophyceae</taxon>
        <taxon>Eustigmatales</taxon>
        <taxon>Monodopsidaceae</taxon>
        <taxon>Nannochloropsis</taxon>
    </lineage>
</organism>
<evidence type="ECO:0000313" key="2">
    <source>
        <dbReference type="Proteomes" id="UP000019335"/>
    </source>
</evidence>
<dbReference type="AlphaFoldDB" id="W7TGX6"/>
<name>W7TGX6_9STRA</name>